<dbReference type="GO" id="GO:0009267">
    <property type="term" value="P:cellular response to starvation"/>
    <property type="evidence" value="ECO:0007669"/>
    <property type="project" value="TreeGrafter"/>
</dbReference>
<dbReference type="GO" id="GO:0005770">
    <property type="term" value="C:late endosome"/>
    <property type="evidence" value="ECO:0007669"/>
    <property type="project" value="TreeGrafter"/>
</dbReference>
<dbReference type="Pfam" id="PF23556">
    <property type="entry name" value="TPR_Vps41"/>
    <property type="match status" value="1"/>
</dbReference>
<evidence type="ECO:0000256" key="2">
    <source>
        <dbReference type="ARBA" id="ARBA00022448"/>
    </source>
</evidence>
<keyword evidence="8" id="KW-1185">Reference proteome</keyword>
<proteinExistence type="predicted"/>
<reference evidence="7" key="1">
    <citation type="submission" date="2022-01" db="EMBL/GenBank/DDBJ databases">
        <authorList>
            <person name="King R."/>
        </authorList>
    </citation>
    <scope>NUCLEOTIDE SEQUENCE</scope>
</reference>
<comment type="subcellular location">
    <subcellularLocation>
        <location evidence="1">Lysosome</location>
    </subcellularLocation>
</comment>
<evidence type="ECO:0000256" key="1">
    <source>
        <dbReference type="ARBA" id="ARBA00004371"/>
    </source>
</evidence>
<gene>
    <name evidence="7" type="ORF">CHIRRI_LOCUS4574</name>
</gene>
<feature type="repeat" description="CHCR" evidence="5">
    <location>
        <begin position="548"/>
        <end position="690"/>
    </location>
</feature>
<feature type="domain" description="Vps41 beta-propeller" evidence="6">
    <location>
        <begin position="13"/>
        <end position="340"/>
    </location>
</feature>
<dbReference type="InterPro" id="IPR015943">
    <property type="entry name" value="WD40/YVTN_repeat-like_dom_sf"/>
</dbReference>
<dbReference type="InterPro" id="IPR045111">
    <property type="entry name" value="Vps41/Vps8"/>
</dbReference>
<protein>
    <recommendedName>
        <fullName evidence="6">Vps41 beta-propeller domain-containing protein</fullName>
    </recommendedName>
</protein>
<evidence type="ECO:0000313" key="7">
    <source>
        <dbReference type="EMBL" id="CAG9801652.1"/>
    </source>
</evidence>
<dbReference type="Gene3D" id="1.25.40.10">
    <property type="entry name" value="Tetratricopeptide repeat domain"/>
    <property type="match status" value="1"/>
</dbReference>
<accession>A0A9N9WQX6</accession>
<dbReference type="InterPro" id="IPR011990">
    <property type="entry name" value="TPR-like_helical_dom_sf"/>
</dbReference>
<dbReference type="GO" id="GO:0030897">
    <property type="term" value="C:HOPS complex"/>
    <property type="evidence" value="ECO:0007669"/>
    <property type="project" value="TreeGrafter"/>
</dbReference>
<dbReference type="SUPFAM" id="SSF50978">
    <property type="entry name" value="WD40 repeat-like"/>
    <property type="match status" value="1"/>
</dbReference>
<dbReference type="SMART" id="SM00299">
    <property type="entry name" value="CLH"/>
    <property type="match status" value="1"/>
</dbReference>
<keyword evidence="2" id="KW-0813">Transport</keyword>
<evidence type="ECO:0000259" key="6">
    <source>
        <dbReference type="Pfam" id="PF23411"/>
    </source>
</evidence>
<evidence type="ECO:0000313" key="8">
    <source>
        <dbReference type="Proteomes" id="UP001153620"/>
    </source>
</evidence>
<dbReference type="EMBL" id="OU895878">
    <property type="protein sequence ID" value="CAG9801652.1"/>
    <property type="molecule type" value="Genomic_DNA"/>
</dbReference>
<name>A0A9N9WQX6_9DIPT</name>
<dbReference type="GO" id="GO:0034058">
    <property type="term" value="P:endosomal vesicle fusion"/>
    <property type="evidence" value="ECO:0007669"/>
    <property type="project" value="TreeGrafter"/>
</dbReference>
<dbReference type="InterPro" id="IPR000547">
    <property type="entry name" value="Clathrin_H-chain/VPS_repeat"/>
</dbReference>
<keyword evidence="3" id="KW-0653">Protein transport</keyword>
<dbReference type="AlphaFoldDB" id="A0A9N9WQX6"/>
<dbReference type="Pfam" id="PF23411">
    <property type="entry name" value="Beta-prop_Vps41"/>
    <property type="match status" value="1"/>
</dbReference>
<sequence>MDGDKSKIEPIFKYLRIASDLKDILKNDSVSCIAATSKLILIGTNWGKLYILDHEGNAISDQKFPKHMVSINEISVDSKGEYIATCSDDGKIHINCLYSIENSIYFNLEHQVKCIQLDPDYESKRRFIVGDHQLKLYEKTLLRGIKPSILCESEGTINTLKWNGPFIAWANAIGVRVYDTYEKCSLGLIKWEEPKQGKLTDFRCNLLWSNATLLIGWAETIRICMIRKRNVMEMSTRSLPGYIIDPISTLKMETYVCGLAPLEKNQLVVLGLPKEKDQENVSPRPVLCVIQYKCNEYEELCTDSLTLTDYEHYSSNDYSLQWLTDENKYFLISPKDIITASQYDTDDRVKYLINHDQYEKALDVIREKGGKFSIIQVARLYVDFLLNHQKYEEAAKLCLDTFGNNKDLWEEEVYKFVKVKQLRSISSFLPRTEDCKLNPQVYEMVLYEYLKFDKMGFLQLIKEWQPYLYNTTAVIKVIDDLEYDKKDKKILLEALAILYSHERKYNYSLKAYIQLEHKDVFQLIKTHKLYSSIKGMIIDIMNLDNEKAISILLGQNDITPAEIVEQLEKNENFLYQYLDAFKKVDMTGKFDWKLVNLYAKYDRDKMLPLLRKSWSYPLQDAYELCKTNLFFPEMVYLLDRMGNTKEALEIILRQIKNIRIAIVFCSEHDDIELWEYLINESIEMPEIITLLMDGLSTYSLDPLIIINRLQEGQKIPELKSSLIKMLTGYSLQVSIHTGCNEILKTDYFEVHSKLITVQNKASSIENQSVCCLCHRNIIGLKDANKSDVVIVFNCKHMFHESCVSERFDLDCCSICIPTKAP</sequence>
<evidence type="ECO:0000256" key="4">
    <source>
        <dbReference type="ARBA" id="ARBA00023228"/>
    </source>
</evidence>
<dbReference type="GO" id="GO:0005764">
    <property type="term" value="C:lysosome"/>
    <property type="evidence" value="ECO:0007669"/>
    <property type="project" value="UniProtKB-SubCell"/>
</dbReference>
<evidence type="ECO:0000256" key="3">
    <source>
        <dbReference type="ARBA" id="ARBA00022927"/>
    </source>
</evidence>
<dbReference type="InterPro" id="IPR057780">
    <property type="entry name" value="Beta-prop_Vps41"/>
</dbReference>
<keyword evidence="4" id="KW-0458">Lysosome</keyword>
<dbReference type="PANTHER" id="PTHR12616">
    <property type="entry name" value="VACUOLAR PROTEIN SORTING VPS41"/>
    <property type="match status" value="1"/>
</dbReference>
<dbReference type="PANTHER" id="PTHR12616:SF1">
    <property type="entry name" value="VACUOLAR PROTEIN SORTING-ASSOCIATED PROTEIN 41 HOMOLOG"/>
    <property type="match status" value="1"/>
</dbReference>
<dbReference type="GO" id="GO:0006623">
    <property type="term" value="P:protein targeting to vacuole"/>
    <property type="evidence" value="ECO:0007669"/>
    <property type="project" value="InterPro"/>
</dbReference>
<dbReference type="GO" id="GO:0016236">
    <property type="term" value="P:macroautophagy"/>
    <property type="evidence" value="ECO:0007669"/>
    <property type="project" value="TreeGrafter"/>
</dbReference>
<dbReference type="OrthoDB" id="244107at2759"/>
<dbReference type="Gene3D" id="2.130.10.10">
    <property type="entry name" value="YVTN repeat-like/Quinoprotein amine dehydrogenase"/>
    <property type="match status" value="1"/>
</dbReference>
<dbReference type="Proteomes" id="UP001153620">
    <property type="component" value="Chromosome 2"/>
</dbReference>
<dbReference type="PROSITE" id="PS50236">
    <property type="entry name" value="CHCR"/>
    <property type="match status" value="1"/>
</dbReference>
<evidence type="ECO:0000256" key="5">
    <source>
        <dbReference type="PROSITE-ProRule" id="PRU01006"/>
    </source>
</evidence>
<reference evidence="7" key="2">
    <citation type="submission" date="2022-10" db="EMBL/GenBank/DDBJ databases">
        <authorList>
            <consortium name="ENA_rothamsted_submissions"/>
            <consortium name="culmorum"/>
            <person name="King R."/>
        </authorList>
    </citation>
    <scope>NUCLEOTIDE SEQUENCE</scope>
</reference>
<dbReference type="InterPro" id="IPR036322">
    <property type="entry name" value="WD40_repeat_dom_sf"/>
</dbReference>
<organism evidence="7 8">
    <name type="scientific">Chironomus riparius</name>
    <dbReference type="NCBI Taxonomy" id="315576"/>
    <lineage>
        <taxon>Eukaryota</taxon>
        <taxon>Metazoa</taxon>
        <taxon>Ecdysozoa</taxon>
        <taxon>Arthropoda</taxon>
        <taxon>Hexapoda</taxon>
        <taxon>Insecta</taxon>
        <taxon>Pterygota</taxon>
        <taxon>Neoptera</taxon>
        <taxon>Endopterygota</taxon>
        <taxon>Diptera</taxon>
        <taxon>Nematocera</taxon>
        <taxon>Chironomoidea</taxon>
        <taxon>Chironomidae</taxon>
        <taxon>Chironominae</taxon>
        <taxon>Chironomus</taxon>
    </lineage>
</organism>